<comment type="caution">
    <text evidence="2">The sequence shown here is derived from an EMBL/GenBank/DDBJ whole genome shotgun (WGS) entry which is preliminary data.</text>
</comment>
<evidence type="ECO:0000256" key="1">
    <source>
        <dbReference type="SAM" id="Phobius"/>
    </source>
</evidence>
<protein>
    <submittedName>
        <fullName evidence="2">Uncharacterized protein</fullName>
    </submittedName>
</protein>
<evidence type="ECO:0000313" key="2">
    <source>
        <dbReference type="EMBL" id="KAL3503850.1"/>
    </source>
</evidence>
<keyword evidence="3" id="KW-1185">Reference proteome</keyword>
<sequence>MTCITGCLKPKMIFPSSYFFLFSFFPGFSASFLFSKSTPPLTRLSQGPQFCLLPKFSPMSTHTTTCSPQLPDPPNLPLPNFPSTPLSRVYTTSPHVCSSATTPIHYPNSLIFTWLTFDIILVIKLIKALLYRSFSLYFIRPAFSEHNPFSQKGLK</sequence>
<feature type="transmembrane region" description="Helical" evidence="1">
    <location>
        <begin position="111"/>
        <end position="130"/>
    </location>
</feature>
<keyword evidence="1" id="KW-0472">Membrane</keyword>
<dbReference type="Proteomes" id="UP001630127">
    <property type="component" value="Unassembled WGS sequence"/>
</dbReference>
<proteinExistence type="predicted"/>
<keyword evidence="1" id="KW-1133">Transmembrane helix</keyword>
<name>A0ABD2YCA5_9GENT</name>
<reference evidence="2 3" key="1">
    <citation type="submission" date="2024-11" db="EMBL/GenBank/DDBJ databases">
        <title>A near-complete genome assembly of Cinchona calisaya.</title>
        <authorList>
            <person name="Lian D.C."/>
            <person name="Zhao X.W."/>
            <person name="Wei L."/>
        </authorList>
    </citation>
    <scope>NUCLEOTIDE SEQUENCE [LARGE SCALE GENOMIC DNA]</scope>
    <source>
        <tissue evidence="2">Nenye</tissue>
    </source>
</reference>
<organism evidence="2 3">
    <name type="scientific">Cinchona calisaya</name>
    <dbReference type="NCBI Taxonomy" id="153742"/>
    <lineage>
        <taxon>Eukaryota</taxon>
        <taxon>Viridiplantae</taxon>
        <taxon>Streptophyta</taxon>
        <taxon>Embryophyta</taxon>
        <taxon>Tracheophyta</taxon>
        <taxon>Spermatophyta</taxon>
        <taxon>Magnoliopsida</taxon>
        <taxon>eudicotyledons</taxon>
        <taxon>Gunneridae</taxon>
        <taxon>Pentapetalae</taxon>
        <taxon>asterids</taxon>
        <taxon>lamiids</taxon>
        <taxon>Gentianales</taxon>
        <taxon>Rubiaceae</taxon>
        <taxon>Cinchonoideae</taxon>
        <taxon>Cinchoneae</taxon>
        <taxon>Cinchona</taxon>
    </lineage>
</organism>
<accession>A0ABD2YCA5</accession>
<dbReference type="AlphaFoldDB" id="A0ABD2YCA5"/>
<gene>
    <name evidence="2" type="ORF">ACH5RR_033691</name>
</gene>
<keyword evidence="1" id="KW-0812">Transmembrane</keyword>
<evidence type="ECO:0000313" key="3">
    <source>
        <dbReference type="Proteomes" id="UP001630127"/>
    </source>
</evidence>
<dbReference type="EMBL" id="JBJUIK010000014">
    <property type="protein sequence ID" value="KAL3503850.1"/>
    <property type="molecule type" value="Genomic_DNA"/>
</dbReference>
<feature type="transmembrane region" description="Helical" evidence="1">
    <location>
        <begin position="12"/>
        <end position="34"/>
    </location>
</feature>